<evidence type="ECO:0000256" key="1">
    <source>
        <dbReference type="ARBA" id="ARBA00001917"/>
    </source>
</evidence>
<keyword evidence="6 12" id="KW-0819">tRNA processing</keyword>
<dbReference type="OrthoDB" id="9764501at2"/>
<evidence type="ECO:0000256" key="6">
    <source>
        <dbReference type="ARBA" id="ARBA00022694"/>
    </source>
</evidence>
<dbReference type="CDD" id="cd02801">
    <property type="entry name" value="DUS_like_FMN"/>
    <property type="match status" value="1"/>
</dbReference>
<evidence type="ECO:0000256" key="13">
    <source>
        <dbReference type="PIRNR" id="PIRNR006621"/>
    </source>
</evidence>
<evidence type="ECO:0000256" key="12">
    <source>
        <dbReference type="HAMAP-Rule" id="MF_02042"/>
    </source>
</evidence>
<evidence type="ECO:0000313" key="18">
    <source>
        <dbReference type="Proteomes" id="UP000218899"/>
    </source>
</evidence>
<keyword evidence="7 12" id="KW-0521">NADP</keyword>
<keyword evidence="18" id="KW-1185">Reference proteome</keyword>
<evidence type="ECO:0000256" key="4">
    <source>
        <dbReference type="ARBA" id="ARBA00022630"/>
    </source>
</evidence>
<name>A0A1B4VC14_9GAMM</name>
<feature type="binding site" evidence="12 15">
    <location>
        <begin position="16"/>
        <end position="18"/>
    </location>
    <ligand>
        <name>FMN</name>
        <dbReference type="ChEBI" id="CHEBI:58210"/>
    </ligand>
</feature>
<dbReference type="InterPro" id="IPR018517">
    <property type="entry name" value="tRNA_hU_synthase_CS"/>
</dbReference>
<gene>
    <name evidence="12" type="primary">dusB</name>
    <name evidence="17" type="ORF">SVA_3830</name>
</gene>
<evidence type="ECO:0000256" key="15">
    <source>
        <dbReference type="PIRSR" id="PIRSR006621-2"/>
    </source>
</evidence>
<feature type="binding site" evidence="12 15">
    <location>
        <position position="70"/>
    </location>
    <ligand>
        <name>FMN</name>
        <dbReference type="ChEBI" id="CHEBI:58210"/>
    </ligand>
</feature>
<dbReference type="EC" id="1.3.1.-" evidence="12"/>
<evidence type="ECO:0000256" key="9">
    <source>
        <dbReference type="ARBA" id="ARBA00023002"/>
    </source>
</evidence>
<dbReference type="InterPro" id="IPR001269">
    <property type="entry name" value="DUS_fam"/>
</dbReference>
<dbReference type="GO" id="GO:0050660">
    <property type="term" value="F:flavin adenine dinucleotide binding"/>
    <property type="evidence" value="ECO:0007669"/>
    <property type="project" value="InterPro"/>
</dbReference>
<evidence type="ECO:0000256" key="5">
    <source>
        <dbReference type="ARBA" id="ARBA00022643"/>
    </source>
</evidence>
<comment type="similarity">
    <text evidence="12">Belongs to the Dus family. DusB subfamily.</text>
</comment>
<evidence type="ECO:0000256" key="8">
    <source>
        <dbReference type="ARBA" id="ARBA00022884"/>
    </source>
</evidence>
<dbReference type="Gene3D" id="3.20.20.70">
    <property type="entry name" value="Aldolase class I"/>
    <property type="match status" value="1"/>
</dbReference>
<dbReference type="HAMAP" id="MF_02042">
    <property type="entry name" value="DusB_subfam"/>
    <property type="match status" value="1"/>
</dbReference>
<evidence type="ECO:0000256" key="2">
    <source>
        <dbReference type="ARBA" id="ARBA00002790"/>
    </source>
</evidence>
<evidence type="ECO:0000259" key="16">
    <source>
        <dbReference type="Pfam" id="PF01207"/>
    </source>
</evidence>
<dbReference type="SUPFAM" id="SSF51395">
    <property type="entry name" value="FMN-linked oxidoreductases"/>
    <property type="match status" value="1"/>
</dbReference>
<evidence type="ECO:0000256" key="10">
    <source>
        <dbReference type="ARBA" id="ARBA00048205"/>
    </source>
</evidence>
<keyword evidence="15" id="KW-0547">Nucleotide-binding</keyword>
<dbReference type="InterPro" id="IPR004652">
    <property type="entry name" value="DusB-like"/>
</dbReference>
<keyword evidence="4 12" id="KW-0285">Flavoprotein</keyword>
<dbReference type="GO" id="GO:0010181">
    <property type="term" value="F:FMN binding"/>
    <property type="evidence" value="ECO:0007669"/>
    <property type="project" value="UniProtKB-UniRule"/>
</dbReference>
<dbReference type="PROSITE" id="PS01136">
    <property type="entry name" value="UPF0034"/>
    <property type="match status" value="1"/>
</dbReference>
<evidence type="ECO:0000256" key="11">
    <source>
        <dbReference type="ARBA" id="ARBA00048802"/>
    </source>
</evidence>
<comment type="catalytic activity">
    <reaction evidence="11 12">
        <text>a 5,6-dihydrouridine in tRNA + NAD(+) = a uridine in tRNA + NADH + H(+)</text>
        <dbReference type="Rhea" id="RHEA:54452"/>
        <dbReference type="Rhea" id="RHEA-COMP:13339"/>
        <dbReference type="Rhea" id="RHEA-COMP:13887"/>
        <dbReference type="ChEBI" id="CHEBI:15378"/>
        <dbReference type="ChEBI" id="CHEBI:57540"/>
        <dbReference type="ChEBI" id="CHEBI:57945"/>
        <dbReference type="ChEBI" id="CHEBI:65315"/>
        <dbReference type="ChEBI" id="CHEBI:74443"/>
    </reaction>
</comment>
<proteinExistence type="inferred from homology"/>
<evidence type="ECO:0000313" key="17">
    <source>
        <dbReference type="EMBL" id="BAU50364.1"/>
    </source>
</evidence>
<dbReference type="AlphaFoldDB" id="A0A1B4VC14"/>
<dbReference type="PANTHER" id="PTHR45846:SF1">
    <property type="entry name" value="TRNA-DIHYDROURIDINE(47) SYNTHASE [NAD(P)(+)]-LIKE"/>
    <property type="match status" value="1"/>
</dbReference>
<dbReference type="RefSeq" id="WP_096462676.1">
    <property type="nucleotide sequence ID" value="NZ_AP014936.1"/>
</dbReference>
<evidence type="ECO:0000256" key="3">
    <source>
        <dbReference type="ARBA" id="ARBA00022555"/>
    </source>
</evidence>
<feature type="domain" description="DUS-like FMN-binding" evidence="16">
    <location>
        <begin position="14"/>
        <end position="317"/>
    </location>
</feature>
<dbReference type="InterPro" id="IPR032887">
    <property type="entry name" value="DusB"/>
</dbReference>
<organism evidence="17 18">
    <name type="scientific">Sulfurifustis variabilis</name>
    <dbReference type="NCBI Taxonomy" id="1675686"/>
    <lineage>
        <taxon>Bacteria</taxon>
        <taxon>Pseudomonadati</taxon>
        <taxon>Pseudomonadota</taxon>
        <taxon>Gammaproteobacteria</taxon>
        <taxon>Acidiferrobacterales</taxon>
        <taxon>Acidiferrobacteraceae</taxon>
        <taxon>Sulfurifustis</taxon>
    </lineage>
</organism>
<dbReference type="Gene3D" id="1.10.1200.80">
    <property type="entry name" value="Putative flavin oxidoreducatase, domain 2"/>
    <property type="match status" value="1"/>
</dbReference>
<reference evidence="17 18" key="1">
    <citation type="submission" date="2015-08" db="EMBL/GenBank/DDBJ databases">
        <title>Complete genome sequence of Sulfurifustis variabilis.</title>
        <authorList>
            <person name="Miura A."/>
            <person name="Kojima H."/>
            <person name="Fukui M."/>
        </authorList>
    </citation>
    <scope>NUCLEOTIDE SEQUENCE [LARGE SCALE GENOMIC DNA]</scope>
    <source>
        <strain evidence="18">skN76</strain>
    </source>
</reference>
<evidence type="ECO:0000256" key="14">
    <source>
        <dbReference type="PIRSR" id="PIRSR006621-1"/>
    </source>
</evidence>
<dbReference type="PIRSF" id="PIRSF006621">
    <property type="entry name" value="Dus"/>
    <property type="match status" value="1"/>
</dbReference>
<keyword evidence="9 12" id="KW-0560">Oxidoreductase</keyword>
<evidence type="ECO:0000256" key="7">
    <source>
        <dbReference type="ARBA" id="ARBA00022857"/>
    </source>
</evidence>
<comment type="function">
    <text evidence="2 12 13">Catalyzes the synthesis of 5,6-dihydrouridine (D), a modified base found in the D-loop of most tRNAs, via the reduction of the C5-C6 double bond in target uridines.</text>
</comment>
<comment type="catalytic activity">
    <reaction evidence="10 12">
        <text>a 5,6-dihydrouridine in tRNA + NADP(+) = a uridine in tRNA + NADPH + H(+)</text>
        <dbReference type="Rhea" id="RHEA:23624"/>
        <dbReference type="Rhea" id="RHEA-COMP:13339"/>
        <dbReference type="Rhea" id="RHEA-COMP:13887"/>
        <dbReference type="ChEBI" id="CHEBI:15378"/>
        <dbReference type="ChEBI" id="CHEBI:57783"/>
        <dbReference type="ChEBI" id="CHEBI:58349"/>
        <dbReference type="ChEBI" id="CHEBI:65315"/>
        <dbReference type="ChEBI" id="CHEBI:74443"/>
    </reaction>
</comment>
<dbReference type="NCBIfam" id="TIGR00737">
    <property type="entry name" value="nifR3_yhdG"/>
    <property type="match status" value="1"/>
</dbReference>
<dbReference type="KEGG" id="sva:SVA_3830"/>
<feature type="binding site" evidence="12">
    <location>
        <begin position="200"/>
        <end position="202"/>
    </location>
    <ligand>
        <name>FMN</name>
        <dbReference type="ChEBI" id="CHEBI:58210"/>
    </ligand>
</feature>
<sequence length="328" mass="35613">MRIGGFTLKNNLFLAPMAGVTDRPFRQLCKRLGAAMAASEMVSSNSLLWGSEKTLRRADHAGEDEPRAVQIAGADPAMMAEAARINVERGAQIIDINMGCPAKKVCNVMAGSALLRDEPLVARILKAVVGAVDVPVTLKIRTGWDRNHRNGVTVARLAEDCGAQALAVHGRTRSDLFMGEAEYDTIAAIKAAVTIPVIANGDIDSPAKAARVLAHTQADGIMIGRAAQGNPWIFREIDHYLSTGQELPPPPVEEVRDTLLGHLHNLYDFYGEHTGVRVARKHISWYSKGLVGGAAFRNRVNRVETVAEQIHLVREFFDRQARALGMAA</sequence>
<feature type="binding site" evidence="12 15">
    <location>
        <position position="139"/>
    </location>
    <ligand>
        <name>FMN</name>
        <dbReference type="ChEBI" id="CHEBI:58210"/>
    </ligand>
</feature>
<dbReference type="Pfam" id="PF01207">
    <property type="entry name" value="Dus"/>
    <property type="match status" value="1"/>
</dbReference>
<dbReference type="GO" id="GO:0017150">
    <property type="term" value="F:tRNA dihydrouridine synthase activity"/>
    <property type="evidence" value="ECO:0007669"/>
    <property type="project" value="UniProtKB-UniRule"/>
</dbReference>
<accession>A0A1B4VC14</accession>
<dbReference type="Proteomes" id="UP000218899">
    <property type="component" value="Chromosome"/>
</dbReference>
<dbReference type="InterPro" id="IPR035587">
    <property type="entry name" value="DUS-like_FMN-bd"/>
</dbReference>
<protein>
    <recommendedName>
        <fullName evidence="12">tRNA-dihydrouridine synthase B</fullName>
        <ecNumber evidence="12">1.3.1.-</ecNumber>
    </recommendedName>
</protein>
<keyword evidence="3 12" id="KW-0820">tRNA-binding</keyword>
<dbReference type="PANTHER" id="PTHR45846">
    <property type="entry name" value="TRNA-DIHYDROURIDINE(47) SYNTHASE [NAD(P)(+)]-LIKE"/>
    <property type="match status" value="1"/>
</dbReference>
<dbReference type="GO" id="GO:0000049">
    <property type="term" value="F:tRNA binding"/>
    <property type="evidence" value="ECO:0007669"/>
    <property type="project" value="UniProtKB-UniRule"/>
</dbReference>
<comment type="similarity">
    <text evidence="13">Belongs to the dus family.</text>
</comment>
<feature type="active site" description="Proton donor" evidence="12 14">
    <location>
        <position position="100"/>
    </location>
</feature>
<keyword evidence="8 12" id="KW-0694">RNA-binding</keyword>
<dbReference type="EMBL" id="AP014936">
    <property type="protein sequence ID" value="BAU50364.1"/>
    <property type="molecule type" value="Genomic_DNA"/>
</dbReference>
<dbReference type="InterPro" id="IPR013785">
    <property type="entry name" value="Aldolase_TIM"/>
</dbReference>
<feature type="binding site" evidence="15">
    <location>
        <position position="169"/>
    </location>
    <ligand>
        <name>FMN</name>
        <dbReference type="ChEBI" id="CHEBI:58210"/>
    </ligand>
</feature>
<keyword evidence="5 12" id="KW-0288">FMN</keyword>
<dbReference type="InterPro" id="IPR024036">
    <property type="entry name" value="tRNA-dHydroUridine_Synthase_C"/>
</dbReference>
<feature type="binding site" evidence="12 15">
    <location>
        <begin position="224"/>
        <end position="225"/>
    </location>
    <ligand>
        <name>FMN</name>
        <dbReference type="ChEBI" id="CHEBI:58210"/>
    </ligand>
</feature>
<comment type="cofactor">
    <cofactor evidence="1 12 13 15">
        <name>FMN</name>
        <dbReference type="ChEBI" id="CHEBI:58210"/>
    </cofactor>
</comment>